<evidence type="ECO:0000256" key="2">
    <source>
        <dbReference type="ARBA" id="ARBA00022670"/>
    </source>
</evidence>
<feature type="chain" id="PRO_5035791009" evidence="10">
    <location>
        <begin position="21"/>
        <end position="201"/>
    </location>
</feature>
<evidence type="ECO:0000256" key="1">
    <source>
        <dbReference type="ARBA" id="ARBA00001947"/>
    </source>
</evidence>
<dbReference type="GO" id="GO:0004222">
    <property type="term" value="F:metalloendopeptidase activity"/>
    <property type="evidence" value="ECO:0007669"/>
    <property type="project" value="InterPro"/>
</dbReference>
<keyword evidence="6" id="KW-0862">Zinc</keyword>
<evidence type="ECO:0000256" key="7">
    <source>
        <dbReference type="ARBA" id="ARBA00022840"/>
    </source>
</evidence>
<dbReference type="AlphaFoldDB" id="A0A8T9MW55"/>
<feature type="transmembrane region" description="Helical" evidence="9">
    <location>
        <begin position="102"/>
        <end position="123"/>
    </location>
</feature>
<feature type="signal peptide" evidence="10">
    <location>
        <begin position="1"/>
        <end position="20"/>
    </location>
</feature>
<keyword evidence="2" id="KW-0645">Protease</keyword>
<dbReference type="Gene3D" id="3.40.50.300">
    <property type="entry name" value="P-loop containing nucleotide triphosphate hydrolases"/>
    <property type="match status" value="1"/>
</dbReference>
<dbReference type="Gene3D" id="3.30.720.210">
    <property type="match status" value="1"/>
</dbReference>
<dbReference type="GO" id="GO:0016020">
    <property type="term" value="C:membrane"/>
    <property type="evidence" value="ECO:0007669"/>
    <property type="project" value="InterPro"/>
</dbReference>
<gene>
    <name evidence="12" type="ORF">LVJ77_10975</name>
</gene>
<proteinExistence type="predicted"/>
<evidence type="ECO:0000256" key="4">
    <source>
        <dbReference type="ARBA" id="ARBA00022741"/>
    </source>
</evidence>
<dbReference type="InterPro" id="IPR011546">
    <property type="entry name" value="Pept_M41_FtsH_extracell"/>
</dbReference>
<evidence type="ECO:0000256" key="6">
    <source>
        <dbReference type="ARBA" id="ARBA00022833"/>
    </source>
</evidence>
<keyword evidence="4" id="KW-0547">Nucleotide-binding</keyword>
<keyword evidence="5" id="KW-0378">Hydrolase</keyword>
<accession>A0A8T9MW55</accession>
<keyword evidence="9" id="KW-1133">Transmembrane helix</keyword>
<organism evidence="12 13">
    <name type="scientific">Conchiformibius kuhniae</name>
    <dbReference type="NCBI Taxonomy" id="211502"/>
    <lineage>
        <taxon>Bacteria</taxon>
        <taxon>Pseudomonadati</taxon>
        <taxon>Pseudomonadota</taxon>
        <taxon>Betaproteobacteria</taxon>
        <taxon>Neisseriales</taxon>
        <taxon>Neisseriaceae</taxon>
        <taxon>Conchiformibius</taxon>
    </lineage>
</organism>
<dbReference type="EMBL" id="CP091521">
    <property type="protein sequence ID" value="UOP04696.1"/>
    <property type="molecule type" value="Genomic_DNA"/>
</dbReference>
<keyword evidence="9" id="KW-0472">Membrane</keyword>
<evidence type="ECO:0000313" key="12">
    <source>
        <dbReference type="EMBL" id="UOP04696.1"/>
    </source>
</evidence>
<dbReference type="GO" id="GO:0008270">
    <property type="term" value="F:zinc ion binding"/>
    <property type="evidence" value="ECO:0007669"/>
    <property type="project" value="InterPro"/>
</dbReference>
<reference evidence="12" key="2">
    <citation type="journal article" date="2022" name="Res Sq">
        <title>Evolution of multicellular longitudinally dividing oral cavity symbionts (Neisseriaceae).</title>
        <authorList>
            <person name="Nyongesa S."/>
            <person name="Weber P."/>
            <person name="Bernet E."/>
            <person name="Pullido F."/>
            <person name="Nieckarz M."/>
            <person name="Delaby M."/>
            <person name="Nieves C."/>
            <person name="Viehboeck T."/>
            <person name="Krause N."/>
            <person name="Rivera-Millot A."/>
            <person name="Nakamura A."/>
            <person name="Vischer N."/>
            <person name="VanNieuwenhze M."/>
            <person name="Brun Y."/>
            <person name="Cava F."/>
            <person name="Bulgheresi S."/>
            <person name="Veyrier F."/>
        </authorList>
    </citation>
    <scope>NUCLEOTIDE SEQUENCE</scope>
    <source>
        <strain evidence="12">17694</strain>
    </source>
</reference>
<dbReference type="InterPro" id="IPR027417">
    <property type="entry name" value="P-loop_NTPase"/>
</dbReference>
<keyword evidence="9" id="KW-0812">Transmembrane</keyword>
<keyword evidence="8" id="KW-0482">Metalloprotease</keyword>
<dbReference type="Pfam" id="PF06480">
    <property type="entry name" value="FtsH_ext"/>
    <property type="match status" value="1"/>
</dbReference>
<keyword evidence="13" id="KW-1185">Reference proteome</keyword>
<protein>
    <submittedName>
        <fullName evidence="12">ATP-dependent metallopeptidase FtsH/Yme1/Tma family protein</fullName>
    </submittedName>
</protein>
<dbReference type="GO" id="GO:0005524">
    <property type="term" value="F:ATP binding"/>
    <property type="evidence" value="ECO:0007669"/>
    <property type="project" value="UniProtKB-KW"/>
</dbReference>
<evidence type="ECO:0000256" key="3">
    <source>
        <dbReference type="ARBA" id="ARBA00022723"/>
    </source>
</evidence>
<evidence type="ECO:0000256" key="8">
    <source>
        <dbReference type="ARBA" id="ARBA00023049"/>
    </source>
</evidence>
<evidence type="ECO:0000256" key="9">
    <source>
        <dbReference type="SAM" id="Phobius"/>
    </source>
</evidence>
<dbReference type="PANTHER" id="PTHR43655">
    <property type="entry name" value="ATP-DEPENDENT PROTEASE"/>
    <property type="match status" value="1"/>
</dbReference>
<dbReference type="GO" id="GO:0006508">
    <property type="term" value="P:proteolysis"/>
    <property type="evidence" value="ECO:0007669"/>
    <property type="project" value="UniProtKB-KW"/>
</dbReference>
<keyword evidence="3" id="KW-0479">Metal-binding</keyword>
<evidence type="ECO:0000313" key="13">
    <source>
        <dbReference type="Proteomes" id="UP000831534"/>
    </source>
</evidence>
<dbReference type="InterPro" id="IPR050928">
    <property type="entry name" value="ATP-dep_Zn_Metalloprotease"/>
</dbReference>
<name>A0A8T9MW55_9NEIS</name>
<feature type="domain" description="Peptidase M41 FtsH extracellular" evidence="11">
    <location>
        <begin position="4"/>
        <end position="96"/>
    </location>
</feature>
<evidence type="ECO:0000256" key="5">
    <source>
        <dbReference type="ARBA" id="ARBA00022801"/>
    </source>
</evidence>
<reference evidence="12" key="1">
    <citation type="submission" date="2021-12" db="EMBL/GenBank/DDBJ databases">
        <authorList>
            <person name="Veyrier F.J."/>
        </authorList>
    </citation>
    <scope>NUCLEOTIDE SEQUENCE</scope>
    <source>
        <strain evidence="12">17694</strain>
    </source>
</reference>
<evidence type="ECO:0000259" key="11">
    <source>
        <dbReference type="Pfam" id="PF06480"/>
    </source>
</evidence>
<comment type="cofactor">
    <cofactor evidence="1">
        <name>Zn(2+)</name>
        <dbReference type="ChEBI" id="CHEBI:29105"/>
    </cofactor>
</comment>
<evidence type="ECO:0000256" key="10">
    <source>
        <dbReference type="SAM" id="SignalP"/>
    </source>
</evidence>
<keyword evidence="7" id="KW-0067">ATP-binding</keyword>
<dbReference type="PANTHER" id="PTHR43655:SF2">
    <property type="entry name" value="AFG3 LIKE MATRIX AAA PEPTIDASE SUBUNIT 2, ISOFORM A"/>
    <property type="match status" value="1"/>
</dbReference>
<keyword evidence="10" id="KW-0732">Signal</keyword>
<dbReference type="Proteomes" id="UP000831534">
    <property type="component" value="Chromosome"/>
</dbReference>
<dbReference type="GO" id="GO:0004176">
    <property type="term" value="F:ATP-dependent peptidase activity"/>
    <property type="evidence" value="ECO:0007669"/>
    <property type="project" value="InterPro"/>
</dbReference>
<sequence>MKNLLIWGALFLAIFAGVNAMQDKKTDGQQIEYSQFLKQVRAGEVASVNLEGSPAGYVIKGKRKDSISSAFSTNAPLDDKLIQTLEENDVSIKVTPEEKQGFLGSLFISLLPVLLLIGAWVYFMRMQSGGGKGGAFSFGKSRARLLDKDANTVKFADVAGCDEAKEEVQEIVDYLKEPGRYQNLGGARAARHFAGRQPRHG</sequence>